<evidence type="ECO:0000313" key="2">
    <source>
        <dbReference type="EMBL" id="NIR74057.1"/>
    </source>
</evidence>
<organism evidence="2 3">
    <name type="scientific">Candidatus Kutchimonas denitrificans</name>
    <dbReference type="NCBI Taxonomy" id="3056748"/>
    <lineage>
        <taxon>Bacteria</taxon>
        <taxon>Pseudomonadati</taxon>
        <taxon>Gemmatimonadota</taxon>
        <taxon>Gemmatimonadia</taxon>
        <taxon>Candidatus Palauibacterales</taxon>
        <taxon>Candidatus Palauibacteraceae</taxon>
        <taxon>Candidatus Kutchimonas</taxon>
    </lineage>
</organism>
<sequence>MKSRGSCFPPTSERERTPAPNRLRSKSGFGLAETLVTVVICGTAFLGLVGTATRVGSAINSTHERTRAMAVAQAQLETLLSVEYDEVVDGATERDGVQLVWRVRETDELKEIELTFGYQVVDRTLTGSLTAGRLKP</sequence>
<accession>A0AAE5CA17</accession>
<feature type="region of interest" description="Disordered" evidence="1">
    <location>
        <begin position="1"/>
        <end position="24"/>
    </location>
</feature>
<gene>
    <name evidence="2" type="ORF">GWO12_02945</name>
</gene>
<protein>
    <recommendedName>
        <fullName evidence="4">Prepilin-type N-terminal cleavage/methylation domain-containing protein</fullName>
    </recommendedName>
</protein>
<evidence type="ECO:0000256" key="1">
    <source>
        <dbReference type="SAM" id="MobiDB-lite"/>
    </source>
</evidence>
<comment type="caution">
    <text evidence="2">The sequence shown here is derived from an EMBL/GenBank/DDBJ whole genome shotgun (WGS) entry which is preliminary data.</text>
</comment>
<dbReference type="Proteomes" id="UP000702544">
    <property type="component" value="Unassembled WGS sequence"/>
</dbReference>
<name>A0AAE5CA17_9BACT</name>
<dbReference type="EMBL" id="JAACAK010000022">
    <property type="protein sequence ID" value="NIR74057.1"/>
    <property type="molecule type" value="Genomic_DNA"/>
</dbReference>
<evidence type="ECO:0000313" key="3">
    <source>
        <dbReference type="Proteomes" id="UP000702544"/>
    </source>
</evidence>
<proteinExistence type="predicted"/>
<dbReference type="AlphaFoldDB" id="A0AAE5CA17"/>
<reference evidence="2 3" key="1">
    <citation type="submission" date="2020-01" db="EMBL/GenBank/DDBJ databases">
        <title>Genomes assembled from Gulf of Kutch pelagic sediment metagenomes.</title>
        <authorList>
            <person name="Chandrashekar M."/>
            <person name="Mahajan M.S."/>
            <person name="Dave K.J."/>
            <person name="Vatsa P."/>
            <person name="Nathani N.M."/>
        </authorList>
    </citation>
    <scope>NUCLEOTIDE SEQUENCE [LARGE SCALE GENOMIC DNA]</scope>
    <source>
        <strain evidence="2">KS3-K002</strain>
    </source>
</reference>
<evidence type="ECO:0008006" key="4">
    <source>
        <dbReference type="Google" id="ProtNLM"/>
    </source>
</evidence>